<sequence length="583" mass="64953">MSQGQGSCEDFHEPDNPITCAHILPGFLASMKAVIRETSKHLNSSFNIGYIVIPNYLRDYMPILDENMHAAFDFAHYPMPDADMIVYDIMTMTQSVQYGYALVDRGGESFAEDDYSLYLNVEDDFIEVGYGCPMDPECVLQSSRRILLEREIAPGSYLSSIDGIWILHPGKLLGNFSIVELVYDIAYLVADFIEDVPLAQGGRHLKAITIIGGGSSDLFDVAKAALPFALPDVDPAIFLSTIESRPDPTTPIYCMGRPVNVAVSSRILGFTEGTWRDLMGLVFRMAPLPSAHREKVMAATNDTSSPERKRGWFQEELTEVNEQFRRLLEGYSKISPSEVVNRLNEVTSELTQPQRKRGFAANPYPCIGFYGFTNLTLVTHPLYPTILDRLNRPGATYIDIGCCFGQDLRQLVFDGVPSENLIGLDIEKPLVELGYELFLDRFTLKSQFVIADVFKGPLQASCGNIQSRGGIDVMHCSAFFHLFTLDQQLVAATHMATLMKVGGLIVGRQVGNLKPGNVPGIPDNSDNYRHDISTFGAMWNKVGEATDTRWNVEGTMDMLNINFESPLENENSRRLLFTVTRLA</sequence>
<dbReference type="PANTHER" id="PTHR35897:SF1">
    <property type="entry name" value="METHYLTRANSFERASE AUSD"/>
    <property type="match status" value="1"/>
</dbReference>
<reference evidence="5" key="1">
    <citation type="submission" date="2022-07" db="EMBL/GenBank/DDBJ databases">
        <title>Genome Sequence of Xylaria arbuscula.</title>
        <authorList>
            <person name="Buettner E."/>
        </authorList>
    </citation>
    <scope>NUCLEOTIDE SEQUENCE</scope>
    <source>
        <strain evidence="5">VT107</strain>
    </source>
</reference>
<proteinExistence type="inferred from homology"/>
<keyword evidence="6" id="KW-1185">Reference proteome</keyword>
<keyword evidence="3" id="KW-0949">S-adenosyl-L-methionine</keyword>
<organism evidence="5 6">
    <name type="scientific">Xylaria arbuscula</name>
    <dbReference type="NCBI Taxonomy" id="114810"/>
    <lineage>
        <taxon>Eukaryota</taxon>
        <taxon>Fungi</taxon>
        <taxon>Dikarya</taxon>
        <taxon>Ascomycota</taxon>
        <taxon>Pezizomycotina</taxon>
        <taxon>Sordariomycetes</taxon>
        <taxon>Xylariomycetidae</taxon>
        <taxon>Xylariales</taxon>
        <taxon>Xylariaceae</taxon>
        <taxon>Xylaria</taxon>
    </lineage>
</organism>
<evidence type="ECO:0008006" key="7">
    <source>
        <dbReference type="Google" id="ProtNLM"/>
    </source>
</evidence>
<evidence type="ECO:0000256" key="4">
    <source>
        <dbReference type="ARBA" id="ARBA00038314"/>
    </source>
</evidence>
<dbReference type="AlphaFoldDB" id="A0A9W8TIX9"/>
<comment type="similarity">
    <text evidence="4">Belongs to the class I-like SAM-binding methyltransferase superfamily.</text>
</comment>
<dbReference type="EMBL" id="JANPWZ010002380">
    <property type="protein sequence ID" value="KAJ3559354.1"/>
    <property type="molecule type" value="Genomic_DNA"/>
</dbReference>
<evidence type="ECO:0000256" key="3">
    <source>
        <dbReference type="ARBA" id="ARBA00022691"/>
    </source>
</evidence>
<comment type="caution">
    <text evidence="5">The sequence shown here is derived from an EMBL/GenBank/DDBJ whole genome shotgun (WGS) entry which is preliminary data.</text>
</comment>
<evidence type="ECO:0000313" key="5">
    <source>
        <dbReference type="EMBL" id="KAJ3559354.1"/>
    </source>
</evidence>
<dbReference type="GO" id="GO:0016740">
    <property type="term" value="F:transferase activity"/>
    <property type="evidence" value="ECO:0007669"/>
    <property type="project" value="UniProtKB-KW"/>
</dbReference>
<keyword evidence="2" id="KW-0808">Transferase</keyword>
<gene>
    <name evidence="5" type="ORF">NPX13_g9542</name>
</gene>
<name>A0A9W8TIX9_9PEZI</name>
<evidence type="ECO:0000256" key="2">
    <source>
        <dbReference type="ARBA" id="ARBA00022679"/>
    </source>
</evidence>
<evidence type="ECO:0000313" key="6">
    <source>
        <dbReference type="Proteomes" id="UP001148614"/>
    </source>
</evidence>
<dbReference type="Gene3D" id="3.40.50.150">
    <property type="entry name" value="Vaccinia Virus protein VP39"/>
    <property type="match status" value="1"/>
</dbReference>
<comment type="pathway">
    <text evidence="1">Secondary metabolite biosynthesis.</text>
</comment>
<dbReference type="PANTHER" id="PTHR35897">
    <property type="entry name" value="METHYLTRANSFERASE AUSD"/>
    <property type="match status" value="1"/>
</dbReference>
<dbReference type="Proteomes" id="UP001148614">
    <property type="component" value="Unassembled WGS sequence"/>
</dbReference>
<protein>
    <recommendedName>
        <fullName evidence="7">Methyltransferase domain-containing protein</fullName>
    </recommendedName>
</protein>
<accession>A0A9W8TIX9</accession>
<evidence type="ECO:0000256" key="1">
    <source>
        <dbReference type="ARBA" id="ARBA00005179"/>
    </source>
</evidence>
<dbReference type="InterPro" id="IPR029063">
    <property type="entry name" value="SAM-dependent_MTases_sf"/>
</dbReference>
<dbReference type="SUPFAM" id="SSF53335">
    <property type="entry name" value="S-adenosyl-L-methionine-dependent methyltransferases"/>
    <property type="match status" value="1"/>
</dbReference>
<dbReference type="VEuPathDB" id="FungiDB:F4678DRAFT_147832"/>
<dbReference type="InterPro" id="IPR051654">
    <property type="entry name" value="Meroterpenoid_MTases"/>
</dbReference>